<gene>
    <name evidence="1" type="ORF">WBA_LOCUS5932</name>
</gene>
<protein>
    <submittedName>
        <fullName evidence="1">Uncharacterized protein</fullName>
    </submittedName>
</protein>
<dbReference type="AlphaFoldDB" id="A0A3P7DZK3"/>
<reference evidence="1 2" key="1">
    <citation type="submission" date="2018-11" db="EMBL/GenBank/DDBJ databases">
        <authorList>
            <consortium name="Pathogen Informatics"/>
        </authorList>
    </citation>
    <scope>NUCLEOTIDE SEQUENCE [LARGE SCALE GENOMIC DNA]</scope>
</reference>
<proteinExistence type="predicted"/>
<accession>A0A3P7DZK3</accession>
<name>A0A3P7DZK3_WUCBA</name>
<keyword evidence="2" id="KW-1185">Reference proteome</keyword>
<evidence type="ECO:0000313" key="2">
    <source>
        <dbReference type="Proteomes" id="UP000270924"/>
    </source>
</evidence>
<dbReference type="Proteomes" id="UP000270924">
    <property type="component" value="Unassembled WGS sequence"/>
</dbReference>
<dbReference type="EMBL" id="UYWW01003207">
    <property type="protein sequence ID" value="VDM12546.1"/>
    <property type="molecule type" value="Genomic_DNA"/>
</dbReference>
<evidence type="ECO:0000313" key="1">
    <source>
        <dbReference type="EMBL" id="VDM12546.1"/>
    </source>
</evidence>
<organism evidence="1 2">
    <name type="scientific">Wuchereria bancrofti</name>
    <dbReference type="NCBI Taxonomy" id="6293"/>
    <lineage>
        <taxon>Eukaryota</taxon>
        <taxon>Metazoa</taxon>
        <taxon>Ecdysozoa</taxon>
        <taxon>Nematoda</taxon>
        <taxon>Chromadorea</taxon>
        <taxon>Rhabditida</taxon>
        <taxon>Spirurina</taxon>
        <taxon>Spiruromorpha</taxon>
        <taxon>Filarioidea</taxon>
        <taxon>Onchocercidae</taxon>
        <taxon>Wuchereria</taxon>
    </lineage>
</organism>
<sequence>MPSQSLSNYDHYTGKDTRVKADQLLNISHLMTTITMMMVMKTTPTMTVCTRGKEAEREEYYKQSPIAA</sequence>
<dbReference type="InParanoid" id="A0A3P7DZK3"/>